<name>N1PBH6_DOTSN</name>
<evidence type="ECO:0000313" key="2">
    <source>
        <dbReference type="Proteomes" id="UP000016933"/>
    </source>
</evidence>
<gene>
    <name evidence="1" type="ORF">DOTSEDRAFT_39358</name>
</gene>
<dbReference type="OrthoDB" id="4757095at2759"/>
<reference evidence="1 2" key="2">
    <citation type="journal article" date="2012" name="PLoS Pathog.">
        <title>Diverse lifestyles and strategies of plant pathogenesis encoded in the genomes of eighteen Dothideomycetes fungi.</title>
        <authorList>
            <person name="Ohm R.A."/>
            <person name="Feau N."/>
            <person name="Henrissat B."/>
            <person name="Schoch C.L."/>
            <person name="Horwitz B.A."/>
            <person name="Barry K.W."/>
            <person name="Condon B.J."/>
            <person name="Copeland A.C."/>
            <person name="Dhillon B."/>
            <person name="Glaser F."/>
            <person name="Hesse C.N."/>
            <person name="Kosti I."/>
            <person name="LaButti K."/>
            <person name="Lindquist E.A."/>
            <person name="Lucas S."/>
            <person name="Salamov A.A."/>
            <person name="Bradshaw R.E."/>
            <person name="Ciuffetti L."/>
            <person name="Hamelin R.C."/>
            <person name="Kema G.H.J."/>
            <person name="Lawrence C."/>
            <person name="Scott J.A."/>
            <person name="Spatafora J.W."/>
            <person name="Turgeon B.G."/>
            <person name="de Wit P.J.G.M."/>
            <person name="Zhong S."/>
            <person name="Goodwin S.B."/>
            <person name="Grigoriev I.V."/>
        </authorList>
    </citation>
    <scope>NUCLEOTIDE SEQUENCE [LARGE SCALE GENOMIC DNA]</scope>
    <source>
        <strain evidence="2">NZE10 / CBS 128990</strain>
    </source>
</reference>
<keyword evidence="2" id="KW-1185">Reference proteome</keyword>
<sequence length="195" mass="22391">MASRNRNPPQEAFPFFQLPGELRNAIYDFLPCRDRVILAPTTDCTYRVWRRDIPKLYLMMVNTNFKTEYRHKASKRSVIRVEDTKEGPATAFHLPPGSEPMRLTCDLTCLVGQHVSDLQAHAKMVESIVQQTKKGPSVQLTIYFDFTPGDNLPSARELINKHQMAVDKLTGVTNLLRLGLYIRQYRDGYTGKRDC</sequence>
<organism evidence="1 2">
    <name type="scientific">Dothistroma septosporum (strain NZE10 / CBS 128990)</name>
    <name type="common">Red band needle blight fungus</name>
    <name type="synonym">Mycosphaerella pini</name>
    <dbReference type="NCBI Taxonomy" id="675120"/>
    <lineage>
        <taxon>Eukaryota</taxon>
        <taxon>Fungi</taxon>
        <taxon>Dikarya</taxon>
        <taxon>Ascomycota</taxon>
        <taxon>Pezizomycotina</taxon>
        <taxon>Dothideomycetes</taxon>
        <taxon>Dothideomycetidae</taxon>
        <taxon>Mycosphaerellales</taxon>
        <taxon>Mycosphaerellaceae</taxon>
        <taxon>Dothistroma</taxon>
    </lineage>
</organism>
<dbReference type="EMBL" id="KB446547">
    <property type="protein sequence ID" value="EME38322.1"/>
    <property type="molecule type" value="Genomic_DNA"/>
</dbReference>
<reference evidence="2" key="1">
    <citation type="journal article" date="2012" name="PLoS Genet.">
        <title>The genomes of the fungal plant pathogens Cladosporium fulvum and Dothistroma septosporum reveal adaptation to different hosts and lifestyles but also signatures of common ancestry.</title>
        <authorList>
            <person name="de Wit P.J.G.M."/>
            <person name="van der Burgt A."/>
            <person name="Oekmen B."/>
            <person name="Stergiopoulos I."/>
            <person name="Abd-Elsalam K.A."/>
            <person name="Aerts A.L."/>
            <person name="Bahkali A.H."/>
            <person name="Beenen H.G."/>
            <person name="Chettri P."/>
            <person name="Cox M.P."/>
            <person name="Datema E."/>
            <person name="de Vries R.P."/>
            <person name="Dhillon B."/>
            <person name="Ganley A.R."/>
            <person name="Griffiths S.A."/>
            <person name="Guo Y."/>
            <person name="Hamelin R.C."/>
            <person name="Henrissat B."/>
            <person name="Kabir M.S."/>
            <person name="Jashni M.K."/>
            <person name="Kema G."/>
            <person name="Klaubauf S."/>
            <person name="Lapidus A."/>
            <person name="Levasseur A."/>
            <person name="Lindquist E."/>
            <person name="Mehrabi R."/>
            <person name="Ohm R.A."/>
            <person name="Owen T.J."/>
            <person name="Salamov A."/>
            <person name="Schwelm A."/>
            <person name="Schijlen E."/>
            <person name="Sun H."/>
            <person name="van den Burg H.A."/>
            <person name="van Ham R.C.H.J."/>
            <person name="Zhang S."/>
            <person name="Goodwin S.B."/>
            <person name="Grigoriev I.V."/>
            <person name="Collemare J."/>
            <person name="Bradshaw R.E."/>
        </authorList>
    </citation>
    <scope>NUCLEOTIDE SEQUENCE [LARGE SCALE GENOMIC DNA]</scope>
    <source>
        <strain evidence="2">NZE10 / CBS 128990</strain>
    </source>
</reference>
<dbReference type="HOGENOM" id="CLU_1396281_0_0_1"/>
<protein>
    <submittedName>
        <fullName evidence="1">Uncharacterized protein</fullName>
    </submittedName>
</protein>
<dbReference type="AlphaFoldDB" id="N1PBH6"/>
<evidence type="ECO:0000313" key="1">
    <source>
        <dbReference type="EMBL" id="EME38322.1"/>
    </source>
</evidence>
<accession>N1PBH6</accession>
<dbReference type="Proteomes" id="UP000016933">
    <property type="component" value="Unassembled WGS sequence"/>
</dbReference>
<proteinExistence type="predicted"/>